<dbReference type="AlphaFoldDB" id="A0A016TJ04"/>
<evidence type="ECO:0000313" key="2">
    <source>
        <dbReference type="EMBL" id="EYC02637.1"/>
    </source>
</evidence>
<protein>
    <submittedName>
        <fullName evidence="2">Uncharacterized protein</fullName>
    </submittedName>
</protein>
<comment type="caution">
    <text evidence="2">The sequence shown here is derived from an EMBL/GenBank/DDBJ whole genome shotgun (WGS) entry which is preliminary data.</text>
</comment>
<accession>A0A016TJ04</accession>
<keyword evidence="3" id="KW-1185">Reference proteome</keyword>
<dbReference type="Proteomes" id="UP000024635">
    <property type="component" value="Unassembled WGS sequence"/>
</dbReference>
<reference evidence="3" key="1">
    <citation type="journal article" date="2015" name="Nat. Genet.">
        <title>The genome and transcriptome of the zoonotic hookworm Ancylostoma ceylanicum identify infection-specific gene families.</title>
        <authorList>
            <person name="Schwarz E.M."/>
            <person name="Hu Y."/>
            <person name="Antoshechkin I."/>
            <person name="Miller M.M."/>
            <person name="Sternberg P.W."/>
            <person name="Aroian R.V."/>
        </authorList>
    </citation>
    <scope>NUCLEOTIDE SEQUENCE</scope>
    <source>
        <strain evidence="3">HY135</strain>
    </source>
</reference>
<feature type="region of interest" description="Disordered" evidence="1">
    <location>
        <begin position="1"/>
        <end position="53"/>
    </location>
</feature>
<feature type="compositionally biased region" description="Polar residues" evidence="1">
    <location>
        <begin position="1"/>
        <end position="11"/>
    </location>
</feature>
<evidence type="ECO:0000313" key="3">
    <source>
        <dbReference type="Proteomes" id="UP000024635"/>
    </source>
</evidence>
<evidence type="ECO:0000256" key="1">
    <source>
        <dbReference type="SAM" id="MobiDB-lite"/>
    </source>
</evidence>
<name>A0A016TJ04_9BILA</name>
<feature type="compositionally biased region" description="Polar residues" evidence="1">
    <location>
        <begin position="26"/>
        <end position="44"/>
    </location>
</feature>
<dbReference type="EMBL" id="JARK01001435">
    <property type="protein sequence ID" value="EYC02637.1"/>
    <property type="molecule type" value="Genomic_DNA"/>
</dbReference>
<organism evidence="2 3">
    <name type="scientific">Ancylostoma ceylanicum</name>
    <dbReference type="NCBI Taxonomy" id="53326"/>
    <lineage>
        <taxon>Eukaryota</taxon>
        <taxon>Metazoa</taxon>
        <taxon>Ecdysozoa</taxon>
        <taxon>Nematoda</taxon>
        <taxon>Chromadorea</taxon>
        <taxon>Rhabditida</taxon>
        <taxon>Rhabditina</taxon>
        <taxon>Rhabditomorpha</taxon>
        <taxon>Strongyloidea</taxon>
        <taxon>Ancylostomatidae</taxon>
        <taxon>Ancylostomatinae</taxon>
        <taxon>Ancylostoma</taxon>
    </lineage>
</organism>
<sequence length="109" mass="11935">MDDATGNQPTVDTHRCHNQRLGKISDWQSPTSAAAVTPSHNRGSVATVDSDGNSRCCSPRSIVPAYYHSYIMTVSKRMGNLIRQYLASMSRKISSAHMLIADIAPSKKE</sequence>
<gene>
    <name evidence="2" type="primary">Acey_s0099.g3220</name>
    <name evidence="2" type="ORF">Y032_0099g3220</name>
</gene>
<proteinExistence type="predicted"/>